<reference evidence="6" key="1">
    <citation type="submission" date="2021-01" db="EMBL/GenBank/DDBJ databases">
        <authorList>
            <person name="Zahm M."/>
            <person name="Roques C."/>
            <person name="Cabau C."/>
            <person name="Klopp C."/>
            <person name="Donnadieu C."/>
            <person name="Jouanno E."/>
            <person name="Lampietro C."/>
            <person name="Louis A."/>
            <person name="Herpin A."/>
            <person name="Echchiki A."/>
            <person name="Berthelot C."/>
            <person name="Parey E."/>
            <person name="Roest-Crollius H."/>
            <person name="Braasch I."/>
            <person name="Postlethwait J."/>
            <person name="Bobe J."/>
            <person name="Montfort J."/>
            <person name="Bouchez O."/>
            <person name="Begum T."/>
            <person name="Mejri S."/>
            <person name="Adams A."/>
            <person name="Chen W.-J."/>
            <person name="Guiguen Y."/>
        </authorList>
    </citation>
    <scope>NUCLEOTIDE SEQUENCE</scope>
    <source>
        <tissue evidence="6">Blood</tissue>
    </source>
</reference>
<keyword evidence="1" id="KW-0547">Nucleotide-binding</keyword>
<evidence type="ECO:0008006" key="8">
    <source>
        <dbReference type="Google" id="ProtNLM"/>
    </source>
</evidence>
<comment type="caution">
    <text evidence="6">The sequence shown here is derived from an EMBL/GenBank/DDBJ whole genome shotgun (WGS) entry which is preliminary data.</text>
</comment>
<dbReference type="InterPro" id="IPR027417">
    <property type="entry name" value="P-loop_NTPase"/>
</dbReference>
<feature type="compositionally biased region" description="Polar residues" evidence="3">
    <location>
        <begin position="1060"/>
        <end position="1070"/>
    </location>
</feature>
<dbReference type="Pfam" id="PF25894">
    <property type="entry name" value="WHD_HELB"/>
    <property type="match status" value="1"/>
</dbReference>
<dbReference type="Gene3D" id="2.30.30.940">
    <property type="match status" value="1"/>
</dbReference>
<dbReference type="SUPFAM" id="SSF52540">
    <property type="entry name" value="P-loop containing nucleoside triphosphate hydrolases"/>
    <property type="match status" value="1"/>
</dbReference>
<feature type="compositionally biased region" description="Low complexity" evidence="3">
    <location>
        <begin position="943"/>
        <end position="961"/>
    </location>
</feature>
<dbReference type="InterPro" id="IPR050534">
    <property type="entry name" value="Coronavir_polyprotein_1ab"/>
</dbReference>
<evidence type="ECO:0000259" key="5">
    <source>
        <dbReference type="Pfam" id="PF25894"/>
    </source>
</evidence>
<feature type="compositionally biased region" description="Polar residues" evidence="3">
    <location>
        <begin position="1039"/>
        <end position="1049"/>
    </location>
</feature>
<dbReference type="PANTHER" id="PTHR43788:SF6">
    <property type="entry name" value="DNA HELICASE B"/>
    <property type="match status" value="1"/>
</dbReference>
<keyword evidence="2" id="KW-0067">ATP-binding</keyword>
<feature type="domain" description="UvrD-like helicase C-terminal" evidence="4">
    <location>
        <begin position="844"/>
        <end position="890"/>
    </location>
</feature>
<protein>
    <recommendedName>
        <fullName evidence="8">DNA helicase B</fullName>
    </recommendedName>
</protein>
<dbReference type="Proteomes" id="UP000829720">
    <property type="component" value="Unassembled WGS sequence"/>
</dbReference>
<organism evidence="6 7">
    <name type="scientific">Albula goreensis</name>
    <dbReference type="NCBI Taxonomy" id="1534307"/>
    <lineage>
        <taxon>Eukaryota</taxon>
        <taxon>Metazoa</taxon>
        <taxon>Chordata</taxon>
        <taxon>Craniata</taxon>
        <taxon>Vertebrata</taxon>
        <taxon>Euteleostomi</taxon>
        <taxon>Actinopterygii</taxon>
        <taxon>Neopterygii</taxon>
        <taxon>Teleostei</taxon>
        <taxon>Albuliformes</taxon>
        <taxon>Albulidae</taxon>
        <taxon>Albula</taxon>
    </lineage>
</organism>
<dbReference type="GO" id="GO:2000042">
    <property type="term" value="P:negative regulation of double-strand break repair via homologous recombination"/>
    <property type="evidence" value="ECO:0007669"/>
    <property type="project" value="TreeGrafter"/>
</dbReference>
<dbReference type="AlphaFoldDB" id="A0A8T3CBR6"/>
<evidence type="ECO:0000259" key="4">
    <source>
        <dbReference type="Pfam" id="PF13538"/>
    </source>
</evidence>
<feature type="region of interest" description="Disordered" evidence="3">
    <location>
        <begin position="402"/>
        <end position="442"/>
    </location>
</feature>
<dbReference type="GO" id="GO:0017116">
    <property type="term" value="F:single-stranded DNA helicase activity"/>
    <property type="evidence" value="ECO:0007669"/>
    <property type="project" value="TreeGrafter"/>
</dbReference>
<feature type="domain" description="DNA helicase B winged helix" evidence="5">
    <location>
        <begin position="255"/>
        <end position="354"/>
    </location>
</feature>
<evidence type="ECO:0000256" key="3">
    <source>
        <dbReference type="SAM" id="MobiDB-lite"/>
    </source>
</evidence>
<dbReference type="Pfam" id="PF13604">
    <property type="entry name" value="AAA_30"/>
    <property type="match status" value="1"/>
</dbReference>
<feature type="region of interest" description="Disordered" evidence="3">
    <location>
        <begin position="19"/>
        <end position="39"/>
    </location>
</feature>
<dbReference type="EMBL" id="JAERUA010000025">
    <property type="protein sequence ID" value="KAI1882256.1"/>
    <property type="molecule type" value="Genomic_DNA"/>
</dbReference>
<feature type="compositionally biased region" description="Acidic residues" evidence="3">
    <location>
        <begin position="25"/>
        <end position="39"/>
    </location>
</feature>
<evidence type="ECO:0000256" key="2">
    <source>
        <dbReference type="ARBA" id="ARBA00022840"/>
    </source>
</evidence>
<keyword evidence="7" id="KW-1185">Reference proteome</keyword>
<dbReference type="GO" id="GO:0005524">
    <property type="term" value="F:ATP binding"/>
    <property type="evidence" value="ECO:0007669"/>
    <property type="project" value="UniProtKB-KW"/>
</dbReference>
<feature type="region of interest" description="Disordered" evidence="3">
    <location>
        <begin position="488"/>
        <end position="507"/>
    </location>
</feature>
<dbReference type="Gene3D" id="3.40.50.300">
    <property type="entry name" value="P-loop containing nucleotide triphosphate hydrolases"/>
    <property type="match status" value="2"/>
</dbReference>
<dbReference type="CDD" id="cd18809">
    <property type="entry name" value="SF1_C_RecD"/>
    <property type="match status" value="1"/>
</dbReference>
<sequence length="1082" mass="121647">MSGARSHREEYTITGYILPKQNYAESEEEDTDTEEKVDEPDFLDMDEIDSLSSGGQVIKTSPPMHTEVNFMNLATDSTCQVGGRFVLSEPWWEVTCRVRTGKQGRLVLMGYPSYSLRSCVGKDILSLFLKACGVRPELVTQFTGWLSPERAVNLTDVLEVLSEFEKADPDHTSVAQQIKNLFLYSEAGINVRTAGLYPQVMTYLPTLLPRHFTHLLQKAAQSEGKPPTGGTQVPLASKDPQPAAPEQKVDILGKLEEIIKTDVWKLGFKNIVNRETRLIRCEASLEAFEACGLLERIPQRQHRALQMYKKIKDHAYKGNTYIDLDYLCKDTYEVEAWETLHFLREQRVVVVLPGKCIALRDLHYYEMGIARSLGHLLTVEPWCIRLDVKAVLRSAFQRRASGGAGAETGLESTPGVDTEPQHTEADRNSGLGSTCMEQDPVPGEWQRGMWEDHSGQPGVQAAMQEQQSLEAQEVLDACRDFMNDSGGSQGWDVPVGQPQTTNEKPPLSEERIEVLLTAPTGRAASLLKKRTGFKAFTLHQVIWSFMNIKRDENGLPIDWKFSSVRVLVVDEGSMLCVQLLHNILEMLTKYARLQKFILLGDVRQLPSIQPGNTLHDLFYSFKRDGWSIEMRTNHRAESELIVRNAGLIADMGGKRFTSLDYDATVEMISSPTAQTPDKSFIHVILPSEEMEYYLQNAIMMLLSSAPGLDDDRTSQFVAYKRNECQLINELCCQHYSQHTTRDHRKRFLFQLGDKICCTRNGYVTDRAKERELEKACRDDDSSDNEKKNEVRERLCNGEIFFITADVTEVANDRTRRRYLTLDDHDGREVTVCFRELRRECRPQHAWARTIHTFQGSEAETVVYVLGNGCGQSWRHVYTAVTRGKKRVYVVSTEAGMKTAVETKNKTKRQTKLEALVKQEFSQNRGVEGVEPPNTPHTPHKRAPTSSPMKSSPRTPMTPTRPLKGYPSPLKCHPSARSQHISFWKAGMGSHANASCAEDHGNGMDTTAHPGGPSEVNPPEMVLKAEEPAGSLGCGRPATDITSYNGTPSKQPRLDPVDSPLGSSRLEQLSLDSHGHVKKQLFQ</sequence>
<feature type="region of interest" description="Disordered" evidence="3">
    <location>
        <begin position="994"/>
        <end position="1082"/>
    </location>
</feature>
<dbReference type="InterPro" id="IPR027785">
    <property type="entry name" value="UvrD-like_helicase_C"/>
</dbReference>
<gene>
    <name evidence="6" type="ORF">AGOR_G00248810</name>
</gene>
<proteinExistence type="predicted"/>
<feature type="region of interest" description="Disordered" evidence="3">
    <location>
        <begin position="918"/>
        <end position="974"/>
    </location>
</feature>
<evidence type="ECO:0000313" key="7">
    <source>
        <dbReference type="Proteomes" id="UP000829720"/>
    </source>
</evidence>
<evidence type="ECO:0000313" key="6">
    <source>
        <dbReference type="EMBL" id="KAI1882256.1"/>
    </source>
</evidence>
<name>A0A8T3CBR6_9TELE</name>
<dbReference type="OrthoDB" id="416437at2759"/>
<dbReference type="Pfam" id="PF13538">
    <property type="entry name" value="UvrD_C_2"/>
    <property type="match status" value="1"/>
</dbReference>
<dbReference type="PANTHER" id="PTHR43788">
    <property type="entry name" value="DNA2/NAM7 HELICASE FAMILY MEMBER"/>
    <property type="match status" value="1"/>
</dbReference>
<feature type="region of interest" description="Disordered" evidence="3">
    <location>
        <begin position="219"/>
        <end position="243"/>
    </location>
</feature>
<dbReference type="InterPro" id="IPR058839">
    <property type="entry name" value="WHD_HELB"/>
</dbReference>
<accession>A0A8T3CBR6</accession>
<evidence type="ECO:0000256" key="1">
    <source>
        <dbReference type="ARBA" id="ARBA00022741"/>
    </source>
</evidence>